<keyword evidence="2" id="KW-0663">Pyridoxal phosphate</keyword>
<evidence type="ECO:0000259" key="3">
    <source>
        <dbReference type="PROSITE" id="PS51186"/>
    </source>
</evidence>
<dbReference type="PANTHER" id="PTHR21152:SF40">
    <property type="entry name" value="ALANINE--GLYOXYLATE AMINOTRANSFERASE"/>
    <property type="match status" value="1"/>
</dbReference>
<dbReference type="InterPro" id="IPR000192">
    <property type="entry name" value="Aminotrans_V_dom"/>
</dbReference>
<dbReference type="InterPro" id="IPR016181">
    <property type="entry name" value="Acyl_CoA_acyltransferase"/>
</dbReference>
<dbReference type="Pfam" id="PF13444">
    <property type="entry name" value="Acetyltransf_5"/>
    <property type="match status" value="1"/>
</dbReference>
<dbReference type="InterPro" id="IPR015421">
    <property type="entry name" value="PyrdxlP-dep_Trfase_major"/>
</dbReference>
<dbReference type="GO" id="GO:0004760">
    <property type="term" value="F:L-serine-pyruvate transaminase activity"/>
    <property type="evidence" value="ECO:0007669"/>
    <property type="project" value="TreeGrafter"/>
</dbReference>
<evidence type="ECO:0000313" key="5">
    <source>
        <dbReference type="Proteomes" id="UP000003688"/>
    </source>
</evidence>
<sequence length="548" mass="61207">METRAPLIFKIANEDWEIDLIHQLNYKTFVEEIPQHAPSASQRLVDRFHAENTYLICLSGRKLVGMLAARANRPFSLDQKMSNLDSYLPLNRSLCEIRLLSVDKKYRTGQVFQGLLSLIWQHFVENGYDMGIISGTTRQLKLYKHLGFIPFGPLVGPEGAQYQPMYLSIESFEAGVREFLSARAPRHVQRPTVNFLPGPVALSRNVRRAFEAAPESHRSEGFVTDFQATKQILCELTGAKNMEILLGSGTLANDAVAAQLSLEQKPGLIVTNGEFGERLVDHARRQALDFELVQYPWGKSFDLELIKQRIAAVHPSWLWCVHCETSAGLVNNLEALKRICAEHNVKLCVDAISSIGTLPVNLEGVFLASCSSGKGLRSFPGLGMVFFNHQIEPSTKLPRYLDLGLYAKNLGVAFTHSSNLLYALNAAVKKVNWAERFSLLSQTSAWLRSKLKEIGFNLLAEDHEASSAVVSISLPSQINSLKVGAQLQEAGFLLSYNSDYLRRHNLIQICIMGEFTQEKLVSLLNHLNRICFRRTQSTPTPNVPIAGS</sequence>
<dbReference type="SUPFAM" id="SSF55729">
    <property type="entry name" value="Acyl-CoA N-acyltransferases (Nat)"/>
    <property type="match status" value="1"/>
</dbReference>
<dbReference type="SUPFAM" id="SSF53383">
    <property type="entry name" value="PLP-dependent transferases"/>
    <property type="match status" value="1"/>
</dbReference>
<dbReference type="Gene3D" id="3.40.640.10">
    <property type="entry name" value="Type I PLP-dependent aspartate aminotransferase-like (Major domain)"/>
    <property type="match status" value="1"/>
</dbReference>
<comment type="caution">
    <text evidence="4">The sequence shown here is derived from an EMBL/GenBank/DDBJ whole genome shotgun (WGS) entry which is preliminary data.</text>
</comment>
<dbReference type="AlphaFoldDB" id="B9XGN4"/>
<dbReference type="GO" id="GO:0019265">
    <property type="term" value="P:glycine biosynthetic process, by transamination of glyoxylate"/>
    <property type="evidence" value="ECO:0007669"/>
    <property type="project" value="TreeGrafter"/>
</dbReference>
<dbReference type="InterPro" id="IPR015424">
    <property type="entry name" value="PyrdxlP-dep_Trfase"/>
</dbReference>
<name>B9XGN4_PEDPL</name>
<organism evidence="4 5">
    <name type="scientific">Pedosphaera parvula (strain Ellin514)</name>
    <dbReference type="NCBI Taxonomy" id="320771"/>
    <lineage>
        <taxon>Bacteria</taxon>
        <taxon>Pseudomonadati</taxon>
        <taxon>Verrucomicrobiota</taxon>
        <taxon>Pedosphaerae</taxon>
        <taxon>Pedosphaerales</taxon>
        <taxon>Pedosphaeraceae</taxon>
        <taxon>Pedosphaera</taxon>
    </lineage>
</organism>
<evidence type="ECO:0000256" key="2">
    <source>
        <dbReference type="ARBA" id="ARBA00022898"/>
    </source>
</evidence>
<dbReference type="PANTHER" id="PTHR21152">
    <property type="entry name" value="AMINOTRANSFERASE CLASS V"/>
    <property type="match status" value="1"/>
</dbReference>
<dbReference type="Proteomes" id="UP000003688">
    <property type="component" value="Unassembled WGS sequence"/>
</dbReference>
<evidence type="ECO:0000256" key="1">
    <source>
        <dbReference type="ARBA" id="ARBA00001933"/>
    </source>
</evidence>
<dbReference type="Gene3D" id="3.90.1150.10">
    <property type="entry name" value="Aspartate Aminotransferase, domain 1"/>
    <property type="match status" value="1"/>
</dbReference>
<dbReference type="PROSITE" id="PS51186">
    <property type="entry name" value="GNAT"/>
    <property type="match status" value="1"/>
</dbReference>
<dbReference type="OrthoDB" id="389074at2"/>
<feature type="domain" description="N-acetyltransferase" evidence="3">
    <location>
        <begin position="7"/>
        <end position="170"/>
    </location>
</feature>
<evidence type="ECO:0000313" key="4">
    <source>
        <dbReference type="EMBL" id="EEF61085.1"/>
    </source>
</evidence>
<gene>
    <name evidence="4" type="ORF">Cflav_PD3802</name>
</gene>
<dbReference type="RefSeq" id="WP_007414980.1">
    <property type="nucleotide sequence ID" value="NZ_ABOX02000012.1"/>
</dbReference>
<reference evidence="4 5" key="1">
    <citation type="journal article" date="2011" name="J. Bacteriol.">
        <title>Genome sequence of 'Pedosphaera parvula' Ellin514, an aerobic Verrucomicrobial isolate from pasture soil.</title>
        <authorList>
            <person name="Kant R."/>
            <person name="van Passel M.W."/>
            <person name="Sangwan P."/>
            <person name="Palva A."/>
            <person name="Lucas S."/>
            <person name="Copeland A."/>
            <person name="Lapidus A."/>
            <person name="Glavina Del Rio T."/>
            <person name="Dalin E."/>
            <person name="Tice H."/>
            <person name="Bruce D."/>
            <person name="Goodwin L."/>
            <person name="Pitluck S."/>
            <person name="Chertkov O."/>
            <person name="Larimer F.W."/>
            <person name="Land M.L."/>
            <person name="Hauser L."/>
            <person name="Brettin T.S."/>
            <person name="Detter J.C."/>
            <person name="Han S."/>
            <person name="de Vos W.M."/>
            <person name="Janssen P.H."/>
            <person name="Smidt H."/>
        </authorList>
    </citation>
    <scope>NUCLEOTIDE SEQUENCE [LARGE SCALE GENOMIC DNA]</scope>
    <source>
        <strain evidence="4 5">Ellin514</strain>
    </source>
</reference>
<accession>B9XGN4</accession>
<dbReference type="STRING" id="320771.Cflav_PD3802"/>
<keyword evidence="5" id="KW-1185">Reference proteome</keyword>
<keyword evidence="4" id="KW-0032">Aminotransferase</keyword>
<dbReference type="InterPro" id="IPR015422">
    <property type="entry name" value="PyrdxlP-dep_Trfase_small"/>
</dbReference>
<dbReference type="Gene3D" id="3.40.630.30">
    <property type="match status" value="1"/>
</dbReference>
<dbReference type="Pfam" id="PF00266">
    <property type="entry name" value="Aminotran_5"/>
    <property type="match status" value="1"/>
</dbReference>
<dbReference type="GO" id="GO:0016747">
    <property type="term" value="F:acyltransferase activity, transferring groups other than amino-acyl groups"/>
    <property type="evidence" value="ECO:0007669"/>
    <property type="project" value="InterPro"/>
</dbReference>
<keyword evidence="4" id="KW-0808">Transferase</keyword>
<dbReference type="EMBL" id="ABOX02000012">
    <property type="protein sequence ID" value="EEF61085.1"/>
    <property type="molecule type" value="Genomic_DNA"/>
</dbReference>
<proteinExistence type="predicted"/>
<protein>
    <submittedName>
        <fullName evidence="4">Aminotransferase class V</fullName>
    </submittedName>
</protein>
<dbReference type="GO" id="GO:0008453">
    <property type="term" value="F:alanine-glyoxylate transaminase activity"/>
    <property type="evidence" value="ECO:0007669"/>
    <property type="project" value="TreeGrafter"/>
</dbReference>
<comment type="cofactor">
    <cofactor evidence="1">
        <name>pyridoxal 5'-phosphate</name>
        <dbReference type="ChEBI" id="CHEBI:597326"/>
    </cofactor>
</comment>
<dbReference type="InterPro" id="IPR000182">
    <property type="entry name" value="GNAT_dom"/>
</dbReference>